<comment type="caution">
    <text evidence="5">The sequence shown here is derived from an EMBL/GenBank/DDBJ whole genome shotgun (WGS) entry which is preliminary data.</text>
</comment>
<keyword evidence="3" id="KW-0472">Membrane</keyword>
<feature type="transmembrane region" description="Helical" evidence="3">
    <location>
        <begin position="12"/>
        <end position="30"/>
    </location>
</feature>
<keyword evidence="6" id="KW-1185">Reference proteome</keyword>
<dbReference type="InterPro" id="IPR011009">
    <property type="entry name" value="Kinase-like_dom_sf"/>
</dbReference>
<evidence type="ECO:0000313" key="5">
    <source>
        <dbReference type="EMBL" id="CAL8144651.1"/>
    </source>
</evidence>
<organism evidence="5 6">
    <name type="scientific">Orchesella dallaii</name>
    <dbReference type="NCBI Taxonomy" id="48710"/>
    <lineage>
        <taxon>Eukaryota</taxon>
        <taxon>Metazoa</taxon>
        <taxon>Ecdysozoa</taxon>
        <taxon>Arthropoda</taxon>
        <taxon>Hexapoda</taxon>
        <taxon>Collembola</taxon>
        <taxon>Entomobryomorpha</taxon>
        <taxon>Entomobryoidea</taxon>
        <taxon>Orchesellidae</taxon>
        <taxon>Orchesellinae</taxon>
        <taxon>Orchesella</taxon>
    </lineage>
</organism>
<dbReference type="Gene3D" id="1.10.510.10">
    <property type="entry name" value="Transferase(Phosphotransferase) domain 1"/>
    <property type="match status" value="1"/>
</dbReference>
<sequence length="360" mass="42187">MENLRYESRSFLIGYVIYKFYISFVIRIYIHDILYEAQSKSGYRDLFDHEITQFENGTERCTSSVNDVIDEGSDIENHLYQRYKREKFEIPMENLDFDDATQIGCGAYGCVYKLNYNIKTNGMRTAMTVAVKTVDPDLSDVTYFLTLLAEAKLMTYLGKHKHIVELIGVCTSKIRERKLYIVCELCSFGNLQMYLRSERSRFVPLPLPEYLERIERQIVQPATCDLQNVNTCDLIRWCYEIGLGMEFLESKKVPLPWRWLAVEVLVDMNLSTKSDVWSYGITCWEIFELGKRPWSNYQQYSLEYIHDIQNGARLDKPNNCYQEIYDEVIALCWKDEPSARPSFSNIASKLTSFLCEDVID</sequence>
<comment type="subcellular location">
    <subcellularLocation>
        <location evidence="1">Membrane</location>
        <topology evidence="1">Single-pass membrane protein</topology>
    </subcellularLocation>
</comment>
<dbReference type="Pfam" id="PF07714">
    <property type="entry name" value="PK_Tyr_Ser-Thr"/>
    <property type="match status" value="2"/>
</dbReference>
<gene>
    <name evidence="5" type="ORF">ODALV1_LOCUS30256</name>
</gene>
<dbReference type="PROSITE" id="PS00107">
    <property type="entry name" value="PROTEIN_KINASE_ATP"/>
    <property type="match status" value="1"/>
</dbReference>
<evidence type="ECO:0000313" key="6">
    <source>
        <dbReference type="Proteomes" id="UP001642540"/>
    </source>
</evidence>
<accession>A0ABP1S6V3</accession>
<dbReference type="Gene3D" id="3.30.200.20">
    <property type="entry name" value="Phosphorylase Kinase, domain 1"/>
    <property type="match status" value="1"/>
</dbReference>
<dbReference type="PANTHER" id="PTHR24416:SF611">
    <property type="entry name" value="TYROSINE-PROTEIN KINASE TRANSMEMBRANE RECEPTOR ROR"/>
    <property type="match status" value="1"/>
</dbReference>
<keyword evidence="2" id="KW-0067">ATP-binding</keyword>
<evidence type="ECO:0000256" key="2">
    <source>
        <dbReference type="PROSITE-ProRule" id="PRU10141"/>
    </source>
</evidence>
<name>A0ABP1S6V3_9HEXA</name>
<evidence type="ECO:0000259" key="4">
    <source>
        <dbReference type="PROSITE" id="PS50011"/>
    </source>
</evidence>
<feature type="domain" description="Protein kinase" evidence="4">
    <location>
        <begin position="97"/>
        <end position="354"/>
    </location>
</feature>
<dbReference type="EMBL" id="CAXLJM020000161">
    <property type="protein sequence ID" value="CAL8144651.1"/>
    <property type="molecule type" value="Genomic_DNA"/>
</dbReference>
<dbReference type="PRINTS" id="PR00109">
    <property type="entry name" value="TYRKINASE"/>
</dbReference>
<protein>
    <recommendedName>
        <fullName evidence="4">Protein kinase domain-containing protein</fullName>
    </recommendedName>
</protein>
<dbReference type="SUPFAM" id="SSF56112">
    <property type="entry name" value="Protein kinase-like (PK-like)"/>
    <property type="match status" value="1"/>
</dbReference>
<evidence type="ECO:0000256" key="3">
    <source>
        <dbReference type="SAM" id="Phobius"/>
    </source>
</evidence>
<dbReference type="InterPro" id="IPR017441">
    <property type="entry name" value="Protein_kinase_ATP_BS"/>
</dbReference>
<keyword evidence="3" id="KW-1133">Transmembrane helix</keyword>
<evidence type="ECO:0000256" key="1">
    <source>
        <dbReference type="ARBA" id="ARBA00004167"/>
    </source>
</evidence>
<dbReference type="InterPro" id="IPR000719">
    <property type="entry name" value="Prot_kinase_dom"/>
</dbReference>
<dbReference type="PROSITE" id="PS50011">
    <property type="entry name" value="PROTEIN_KINASE_DOM"/>
    <property type="match status" value="1"/>
</dbReference>
<keyword evidence="2" id="KW-0547">Nucleotide-binding</keyword>
<dbReference type="Proteomes" id="UP001642540">
    <property type="component" value="Unassembled WGS sequence"/>
</dbReference>
<reference evidence="5 6" key="1">
    <citation type="submission" date="2024-08" db="EMBL/GenBank/DDBJ databases">
        <authorList>
            <person name="Cucini C."/>
            <person name="Frati F."/>
        </authorList>
    </citation>
    <scope>NUCLEOTIDE SEQUENCE [LARGE SCALE GENOMIC DNA]</scope>
</reference>
<keyword evidence="3" id="KW-0812">Transmembrane</keyword>
<dbReference type="InterPro" id="IPR001245">
    <property type="entry name" value="Ser-Thr/Tyr_kinase_cat_dom"/>
</dbReference>
<dbReference type="PANTHER" id="PTHR24416">
    <property type="entry name" value="TYROSINE-PROTEIN KINASE RECEPTOR"/>
    <property type="match status" value="1"/>
</dbReference>
<feature type="binding site" evidence="2">
    <location>
        <position position="132"/>
    </location>
    <ligand>
        <name>ATP</name>
        <dbReference type="ChEBI" id="CHEBI:30616"/>
    </ligand>
</feature>
<dbReference type="InterPro" id="IPR050122">
    <property type="entry name" value="RTK"/>
</dbReference>
<proteinExistence type="predicted"/>